<protein>
    <submittedName>
        <fullName evidence="2">Uncharacterized protein</fullName>
    </submittedName>
</protein>
<proteinExistence type="predicted"/>
<keyword evidence="1" id="KW-0472">Membrane</keyword>
<evidence type="ECO:0000313" key="3">
    <source>
        <dbReference type="Proteomes" id="UP000249619"/>
    </source>
</evidence>
<organism evidence="2 3">
    <name type="scientific">Stemphylium lycopersici</name>
    <name type="common">Tomato gray leaf spot disease fungus</name>
    <name type="synonym">Thyrospora lycopersici</name>
    <dbReference type="NCBI Taxonomy" id="183478"/>
    <lineage>
        <taxon>Eukaryota</taxon>
        <taxon>Fungi</taxon>
        <taxon>Dikarya</taxon>
        <taxon>Ascomycota</taxon>
        <taxon>Pezizomycotina</taxon>
        <taxon>Dothideomycetes</taxon>
        <taxon>Pleosporomycetidae</taxon>
        <taxon>Pleosporales</taxon>
        <taxon>Pleosporineae</taxon>
        <taxon>Pleosporaceae</taxon>
        <taxon>Stemphylium</taxon>
    </lineage>
</organism>
<gene>
    <name evidence="2" type="ORF">DDE83_007566</name>
</gene>
<feature type="transmembrane region" description="Helical" evidence="1">
    <location>
        <begin position="135"/>
        <end position="158"/>
    </location>
</feature>
<dbReference type="EMBL" id="QGDH01000141">
    <property type="protein sequence ID" value="RAR05032.1"/>
    <property type="molecule type" value="Genomic_DNA"/>
</dbReference>
<keyword evidence="1" id="KW-1133">Transmembrane helix</keyword>
<feature type="transmembrane region" description="Helical" evidence="1">
    <location>
        <begin position="221"/>
        <end position="245"/>
    </location>
</feature>
<keyword evidence="1" id="KW-0812">Transmembrane</keyword>
<sequence length="325" mass="35469">MAPRRAGGYGSGGYSLCAGLFTSYWDQVSLGYSIVFIIIYIGISIALCCVRKRDNQGRKLIGLAYVAALFSTLFSFILGLVNSIVVQCSDVTTETFNGLNITSNVLYYLGIWGLLFAVTYKLNNMLRKQLGAVGMIYKAVPLALLGIMAALFVAQLALSSYVSVGMNSYYYHDNLASIAMITYRLRIATMVVYLVMVLISAVLAGMTISALRTRRLPAGDLIGWVAVLYFSMVTWSVFAVASLALSISADYLDITTSYAISFVLTFFQALSFLVLLGIAKHACWNANGTFSQQVYAPVMQQQTAYGYGSGQSDYYQQPPALVHAK</sequence>
<feature type="transmembrane region" description="Helical" evidence="1">
    <location>
        <begin position="257"/>
        <end position="279"/>
    </location>
</feature>
<dbReference type="AlphaFoldDB" id="A0A364MVP0"/>
<comment type="caution">
    <text evidence="2">The sequence shown here is derived from an EMBL/GenBank/DDBJ whole genome shotgun (WGS) entry which is preliminary data.</text>
</comment>
<feature type="transmembrane region" description="Helical" evidence="1">
    <location>
        <begin position="105"/>
        <end position="123"/>
    </location>
</feature>
<feature type="transmembrane region" description="Helical" evidence="1">
    <location>
        <begin position="187"/>
        <end position="209"/>
    </location>
</feature>
<evidence type="ECO:0000313" key="2">
    <source>
        <dbReference type="EMBL" id="RAR05032.1"/>
    </source>
</evidence>
<keyword evidence="3" id="KW-1185">Reference proteome</keyword>
<reference evidence="3" key="1">
    <citation type="submission" date="2018-05" db="EMBL/GenBank/DDBJ databases">
        <title>Draft genome sequence of Stemphylium lycopersici strain CIDEFI 213.</title>
        <authorList>
            <person name="Medina R."/>
            <person name="Franco M.E.E."/>
            <person name="Lucentini C.G."/>
            <person name="Saparrat M.C.N."/>
            <person name="Balatti P.A."/>
        </authorList>
    </citation>
    <scope>NUCLEOTIDE SEQUENCE [LARGE SCALE GENOMIC DNA]</scope>
    <source>
        <strain evidence="3">CIDEFI 213</strain>
    </source>
</reference>
<feature type="transmembrane region" description="Helical" evidence="1">
    <location>
        <begin position="62"/>
        <end position="85"/>
    </location>
</feature>
<name>A0A364MVP0_STELY</name>
<dbReference type="Proteomes" id="UP000249619">
    <property type="component" value="Unassembled WGS sequence"/>
</dbReference>
<feature type="transmembrane region" description="Helical" evidence="1">
    <location>
        <begin position="30"/>
        <end position="50"/>
    </location>
</feature>
<evidence type="ECO:0000256" key="1">
    <source>
        <dbReference type="SAM" id="Phobius"/>
    </source>
</evidence>
<accession>A0A364MVP0</accession>